<gene>
    <name evidence="2" type="ORF">N7472_006270</name>
</gene>
<proteinExistence type="predicted"/>
<dbReference type="EMBL" id="JAPQKP010000004">
    <property type="protein sequence ID" value="KAJ5193804.1"/>
    <property type="molecule type" value="Genomic_DNA"/>
</dbReference>
<comment type="caution">
    <text evidence="2">The sequence shown here is derived from an EMBL/GenBank/DDBJ whole genome shotgun (WGS) entry which is preliminary data.</text>
</comment>
<reference evidence="2" key="2">
    <citation type="journal article" date="2023" name="IMA Fungus">
        <title>Comparative genomic study of the Penicillium genus elucidates a diverse pangenome and 15 lateral gene transfer events.</title>
        <authorList>
            <person name="Petersen C."/>
            <person name="Sorensen T."/>
            <person name="Nielsen M.R."/>
            <person name="Sondergaard T.E."/>
            <person name="Sorensen J.L."/>
            <person name="Fitzpatrick D.A."/>
            <person name="Frisvad J.C."/>
            <person name="Nielsen K.L."/>
        </authorList>
    </citation>
    <scope>NUCLEOTIDE SEQUENCE</scope>
    <source>
        <strain evidence="2">IBT 16849</strain>
    </source>
</reference>
<feature type="compositionally biased region" description="Low complexity" evidence="1">
    <location>
        <begin position="145"/>
        <end position="170"/>
    </location>
</feature>
<evidence type="ECO:0000256" key="1">
    <source>
        <dbReference type="SAM" id="MobiDB-lite"/>
    </source>
</evidence>
<dbReference type="AlphaFoldDB" id="A0A9W9JCE0"/>
<feature type="compositionally biased region" description="Basic and acidic residues" evidence="1">
    <location>
        <begin position="188"/>
        <end position="203"/>
    </location>
</feature>
<feature type="compositionally biased region" description="Low complexity" evidence="1">
    <location>
        <begin position="225"/>
        <end position="235"/>
    </location>
</feature>
<dbReference type="Proteomes" id="UP001150879">
    <property type="component" value="Unassembled WGS sequence"/>
</dbReference>
<organism evidence="2 3">
    <name type="scientific">Penicillium cf. griseofulvum</name>
    <dbReference type="NCBI Taxonomy" id="2972120"/>
    <lineage>
        <taxon>Eukaryota</taxon>
        <taxon>Fungi</taxon>
        <taxon>Dikarya</taxon>
        <taxon>Ascomycota</taxon>
        <taxon>Pezizomycotina</taxon>
        <taxon>Eurotiomycetes</taxon>
        <taxon>Eurotiomycetidae</taxon>
        <taxon>Eurotiales</taxon>
        <taxon>Aspergillaceae</taxon>
        <taxon>Penicillium</taxon>
    </lineage>
</organism>
<feature type="region of interest" description="Disordered" evidence="1">
    <location>
        <begin position="100"/>
        <end position="368"/>
    </location>
</feature>
<keyword evidence="3" id="KW-1185">Reference proteome</keyword>
<reference evidence="2" key="1">
    <citation type="submission" date="2022-11" db="EMBL/GenBank/DDBJ databases">
        <authorList>
            <person name="Petersen C."/>
        </authorList>
    </citation>
    <scope>NUCLEOTIDE SEQUENCE</scope>
    <source>
        <strain evidence="2">IBT 16849</strain>
    </source>
</reference>
<evidence type="ECO:0000313" key="2">
    <source>
        <dbReference type="EMBL" id="KAJ5193804.1"/>
    </source>
</evidence>
<name>A0A9W9JCE0_9EURO</name>
<accession>A0A9W9JCE0</accession>
<evidence type="ECO:0000313" key="3">
    <source>
        <dbReference type="Proteomes" id="UP001150879"/>
    </source>
</evidence>
<protein>
    <submittedName>
        <fullName evidence="2">Uncharacterized protein</fullName>
    </submittedName>
</protein>
<sequence length="368" mass="40285">MSNPSDRPWTEEDKYTLLTEILKKAGFPSSYLVRMIKEYGITPSWEHIPLPQGIIVQLLAKKKKRKRKKSFANRYQHGANTCPGQGRSLSSCKTAYFNMVQQPTHPPTHPVASFPPRSDMTGPPAPMDPSNMRKRPLHPSDKPIPRAIQPRPPASIASYSSESGASAQLSPRLDIGTGEPPRKRGRPSKAETERRKLLAEARGETYPAPRRSGSGRLKVPPSPTSPAAGPSSTSFPPAPQAFHRPNPGPTTMLYDTSAMRSAVPPPGPGPAPNDERRDMPARNMSTMRELPRPTEMGHPLPSPHALQLGPPDAFPRLSNTSERPYSFAADQFSPPDSGRRDSVTSRSDQPPGPYSEGRMSTPAEKPPR</sequence>